<dbReference type="Proteomes" id="UP000821865">
    <property type="component" value="Chromosome 9"/>
</dbReference>
<evidence type="ECO:0000313" key="2">
    <source>
        <dbReference type="Proteomes" id="UP000821865"/>
    </source>
</evidence>
<organism evidence="1 2">
    <name type="scientific">Dermacentor silvarum</name>
    <name type="common">Tick</name>
    <dbReference type="NCBI Taxonomy" id="543639"/>
    <lineage>
        <taxon>Eukaryota</taxon>
        <taxon>Metazoa</taxon>
        <taxon>Ecdysozoa</taxon>
        <taxon>Arthropoda</taxon>
        <taxon>Chelicerata</taxon>
        <taxon>Arachnida</taxon>
        <taxon>Acari</taxon>
        <taxon>Parasitiformes</taxon>
        <taxon>Ixodida</taxon>
        <taxon>Ixodoidea</taxon>
        <taxon>Ixodidae</taxon>
        <taxon>Rhipicephalinae</taxon>
        <taxon>Dermacentor</taxon>
    </lineage>
</organism>
<accession>A0ACB8C267</accession>
<gene>
    <name evidence="1" type="ORF">HPB49_005058</name>
</gene>
<proteinExistence type="predicted"/>
<reference evidence="1" key="1">
    <citation type="submission" date="2020-05" db="EMBL/GenBank/DDBJ databases">
        <title>Large-scale comparative analyses of tick genomes elucidate their genetic diversity and vector capacities.</title>
        <authorList>
            <person name="Jia N."/>
            <person name="Wang J."/>
            <person name="Shi W."/>
            <person name="Du L."/>
            <person name="Sun Y."/>
            <person name="Zhan W."/>
            <person name="Jiang J."/>
            <person name="Wang Q."/>
            <person name="Zhang B."/>
            <person name="Ji P."/>
            <person name="Sakyi L.B."/>
            <person name="Cui X."/>
            <person name="Yuan T."/>
            <person name="Jiang B."/>
            <person name="Yang W."/>
            <person name="Lam T.T.-Y."/>
            <person name="Chang Q."/>
            <person name="Ding S."/>
            <person name="Wang X."/>
            <person name="Zhu J."/>
            <person name="Ruan X."/>
            <person name="Zhao L."/>
            <person name="Wei J."/>
            <person name="Que T."/>
            <person name="Du C."/>
            <person name="Cheng J."/>
            <person name="Dai P."/>
            <person name="Han X."/>
            <person name="Huang E."/>
            <person name="Gao Y."/>
            <person name="Liu J."/>
            <person name="Shao H."/>
            <person name="Ye R."/>
            <person name="Li L."/>
            <person name="Wei W."/>
            <person name="Wang X."/>
            <person name="Wang C."/>
            <person name="Yang T."/>
            <person name="Huo Q."/>
            <person name="Li W."/>
            <person name="Guo W."/>
            <person name="Chen H."/>
            <person name="Zhou L."/>
            <person name="Ni X."/>
            <person name="Tian J."/>
            <person name="Zhou Y."/>
            <person name="Sheng Y."/>
            <person name="Liu T."/>
            <person name="Pan Y."/>
            <person name="Xia L."/>
            <person name="Li J."/>
            <person name="Zhao F."/>
            <person name="Cao W."/>
        </authorList>
    </citation>
    <scope>NUCLEOTIDE SEQUENCE</scope>
    <source>
        <strain evidence="1">Dsil-2018</strain>
    </source>
</reference>
<protein>
    <submittedName>
        <fullName evidence="1">Uncharacterized protein</fullName>
    </submittedName>
</protein>
<name>A0ACB8C267_DERSI</name>
<evidence type="ECO:0000313" key="1">
    <source>
        <dbReference type="EMBL" id="KAH7932925.1"/>
    </source>
</evidence>
<dbReference type="EMBL" id="CM023478">
    <property type="protein sequence ID" value="KAH7932925.1"/>
    <property type="molecule type" value="Genomic_DNA"/>
</dbReference>
<keyword evidence="2" id="KW-1185">Reference proteome</keyword>
<sequence>MAELLCCSGPETYSVIAILVKPLRAQNVDYQVIIASQYLPNAIRGYVSAQRHQKSWESVADYVTTLRWSAGNCGLGGEGFPLTELLHDRLVFEIADGVVHHRQLAEK</sequence>
<comment type="caution">
    <text evidence="1">The sequence shown here is derived from an EMBL/GenBank/DDBJ whole genome shotgun (WGS) entry which is preliminary data.</text>
</comment>